<comment type="similarity">
    <text evidence="6">Belongs to the methyl-accepting chemotaxis (MCP) protein family.</text>
</comment>
<gene>
    <name evidence="11" type="ORF">Azoinq_05685</name>
</gene>
<dbReference type="InterPro" id="IPR024478">
    <property type="entry name" value="HlyB_4HB_MCP"/>
</dbReference>
<dbReference type="KEGG" id="aiq:Azoinq_05685"/>
<dbReference type="CDD" id="cd11386">
    <property type="entry name" value="MCP_signal"/>
    <property type="match status" value="1"/>
</dbReference>
<evidence type="ECO:0000256" key="8">
    <source>
        <dbReference type="SAM" id="Phobius"/>
    </source>
</evidence>
<dbReference type="PANTHER" id="PTHR32089:SF119">
    <property type="entry name" value="METHYL-ACCEPTING CHEMOTAXIS PROTEIN CTPL"/>
    <property type="match status" value="1"/>
</dbReference>
<feature type="transmembrane region" description="Helical" evidence="8">
    <location>
        <begin position="7"/>
        <end position="26"/>
    </location>
</feature>
<keyword evidence="4 8" id="KW-0472">Membrane</keyword>
<dbReference type="Pfam" id="PF00015">
    <property type="entry name" value="MCPsignal"/>
    <property type="match status" value="1"/>
</dbReference>
<evidence type="ECO:0000313" key="12">
    <source>
        <dbReference type="Proteomes" id="UP000683428"/>
    </source>
</evidence>
<keyword evidence="3 8" id="KW-1133">Transmembrane helix</keyword>
<keyword evidence="5 7" id="KW-0807">Transducer</keyword>
<sequence length="534" mass="56481">MSVAKRLILLVCTSLIALAILGWVALDTAGRLDGRLNEINESVMPSVIGTDGAAAQLFESRSLVLTHILVTDTTRKAAVMASIQEARKSFLDKVGRQRPLDDQDRALLQEANTQVSRYFALVDQALALSNDGKNEAAREMILSHGAQIKAMMQAVNNLLAYEASLTGKVAQASAADYHNSIILLLGVIGLAAAFSIVMGVMTYRRVEGPLVAVERLVEEVESELDFTRRVPVTGKDEISAMAAAFNRLLDRMQQSLSDITKHASEVSDAAAQMATAAQQVSVSSSQQSDAAASMAATVEEMTVSVTHVADRAGETNQLAVRSGQVATEGAEVIGHTVEDINGIAQVVRSAAEHIDLLDQDSAKVNTVVAVIREVADQTNLLALNAAIEAARAGEAGRGFAVVADEVRKLAERTASSTQEIASTIGSMQTSAKSAAEGMRAAVDQVESGVARTAQASDSIREISQVSQDTEARVGEISEAIREQSVASTSIAQQVERIAQMTEENSAAAAATADTARHLDELAGAMRQVVGQYRV</sequence>
<protein>
    <submittedName>
        <fullName evidence="11">Methyl-accepting chemotaxis protein</fullName>
    </submittedName>
</protein>
<dbReference type="SMART" id="SM00283">
    <property type="entry name" value="MA"/>
    <property type="match status" value="1"/>
</dbReference>
<reference evidence="11" key="1">
    <citation type="submission" date="2020-11" db="EMBL/GenBank/DDBJ databases">
        <title>Azospira inquinata sp. nov.</title>
        <authorList>
            <person name="Moe W.M."/>
            <person name="Mikes M.C."/>
        </authorList>
    </citation>
    <scope>NUCLEOTIDE SEQUENCE</scope>
    <source>
        <strain evidence="11">Azo-3</strain>
    </source>
</reference>
<dbReference type="SMART" id="SM00304">
    <property type="entry name" value="HAMP"/>
    <property type="match status" value="1"/>
</dbReference>
<evidence type="ECO:0000259" key="9">
    <source>
        <dbReference type="PROSITE" id="PS50111"/>
    </source>
</evidence>
<evidence type="ECO:0000256" key="5">
    <source>
        <dbReference type="ARBA" id="ARBA00023224"/>
    </source>
</evidence>
<dbReference type="GO" id="GO:0007165">
    <property type="term" value="P:signal transduction"/>
    <property type="evidence" value="ECO:0007669"/>
    <property type="project" value="UniProtKB-KW"/>
</dbReference>
<dbReference type="Pfam" id="PF00672">
    <property type="entry name" value="HAMP"/>
    <property type="match status" value="1"/>
</dbReference>
<dbReference type="InterPro" id="IPR003660">
    <property type="entry name" value="HAMP_dom"/>
</dbReference>
<evidence type="ECO:0000259" key="10">
    <source>
        <dbReference type="PROSITE" id="PS50885"/>
    </source>
</evidence>
<dbReference type="Pfam" id="PF12729">
    <property type="entry name" value="4HB_MCP_1"/>
    <property type="match status" value="1"/>
</dbReference>
<dbReference type="CDD" id="cd06225">
    <property type="entry name" value="HAMP"/>
    <property type="match status" value="1"/>
</dbReference>
<evidence type="ECO:0000256" key="7">
    <source>
        <dbReference type="PROSITE-ProRule" id="PRU00284"/>
    </source>
</evidence>
<keyword evidence="12" id="KW-1185">Reference proteome</keyword>
<comment type="subcellular location">
    <subcellularLocation>
        <location evidence="1">Membrane</location>
        <topology evidence="1">Multi-pass membrane protein</topology>
    </subcellularLocation>
</comment>
<dbReference type="InterPro" id="IPR004089">
    <property type="entry name" value="MCPsignal_dom"/>
</dbReference>
<keyword evidence="2 8" id="KW-0812">Transmembrane</keyword>
<dbReference type="PANTHER" id="PTHR32089">
    <property type="entry name" value="METHYL-ACCEPTING CHEMOTAXIS PROTEIN MCPB"/>
    <property type="match status" value="1"/>
</dbReference>
<dbReference type="GO" id="GO:0016020">
    <property type="term" value="C:membrane"/>
    <property type="evidence" value="ECO:0007669"/>
    <property type="project" value="UniProtKB-SubCell"/>
</dbReference>
<evidence type="ECO:0000256" key="6">
    <source>
        <dbReference type="ARBA" id="ARBA00029447"/>
    </source>
</evidence>
<dbReference type="PROSITE" id="PS50111">
    <property type="entry name" value="CHEMOTAXIS_TRANSDUC_2"/>
    <property type="match status" value="1"/>
</dbReference>
<evidence type="ECO:0000313" key="11">
    <source>
        <dbReference type="EMBL" id="QWT50086.1"/>
    </source>
</evidence>
<evidence type="ECO:0000256" key="1">
    <source>
        <dbReference type="ARBA" id="ARBA00004141"/>
    </source>
</evidence>
<evidence type="ECO:0000256" key="3">
    <source>
        <dbReference type="ARBA" id="ARBA00022989"/>
    </source>
</evidence>
<dbReference type="GO" id="GO:0006935">
    <property type="term" value="P:chemotaxis"/>
    <property type="evidence" value="ECO:0007669"/>
    <property type="project" value="UniProtKB-ARBA"/>
</dbReference>
<dbReference type="AlphaFoldDB" id="A0A975XVQ2"/>
<feature type="transmembrane region" description="Helical" evidence="8">
    <location>
        <begin position="181"/>
        <end position="201"/>
    </location>
</feature>
<dbReference type="PROSITE" id="PS50885">
    <property type="entry name" value="HAMP"/>
    <property type="match status" value="1"/>
</dbReference>
<organism evidence="11 12">
    <name type="scientific">Azospira inquinata</name>
    <dbReference type="NCBI Taxonomy" id="2785627"/>
    <lineage>
        <taxon>Bacteria</taxon>
        <taxon>Pseudomonadati</taxon>
        <taxon>Pseudomonadota</taxon>
        <taxon>Betaproteobacteria</taxon>
        <taxon>Rhodocyclales</taxon>
        <taxon>Rhodocyclaceae</taxon>
        <taxon>Azospira</taxon>
    </lineage>
</organism>
<feature type="domain" description="Methyl-accepting transducer" evidence="9">
    <location>
        <begin position="262"/>
        <end position="498"/>
    </location>
</feature>
<evidence type="ECO:0000256" key="4">
    <source>
        <dbReference type="ARBA" id="ARBA00023136"/>
    </source>
</evidence>
<feature type="domain" description="HAMP" evidence="10">
    <location>
        <begin position="204"/>
        <end position="257"/>
    </location>
</feature>
<dbReference type="EMBL" id="CP064782">
    <property type="protein sequence ID" value="QWT50086.1"/>
    <property type="molecule type" value="Genomic_DNA"/>
</dbReference>
<proteinExistence type="inferred from homology"/>
<dbReference type="RefSeq" id="WP_216131206.1">
    <property type="nucleotide sequence ID" value="NZ_CP064782.1"/>
</dbReference>
<evidence type="ECO:0000256" key="2">
    <source>
        <dbReference type="ARBA" id="ARBA00022692"/>
    </source>
</evidence>
<dbReference type="Proteomes" id="UP000683428">
    <property type="component" value="Chromosome"/>
</dbReference>
<name>A0A975XVQ2_9RHOO</name>
<dbReference type="FunFam" id="1.10.287.950:FF:000001">
    <property type="entry name" value="Methyl-accepting chemotaxis sensory transducer"/>
    <property type="match status" value="1"/>
</dbReference>
<accession>A0A975XVQ2</accession>